<dbReference type="AlphaFoldDB" id="A0A2G1MIA8"/>
<evidence type="ECO:0000313" key="3">
    <source>
        <dbReference type="Proteomes" id="UP000221860"/>
    </source>
</evidence>
<evidence type="ECO:0000256" key="1">
    <source>
        <dbReference type="SAM" id="MobiDB-lite"/>
    </source>
</evidence>
<dbReference type="RefSeq" id="WP_099275488.1">
    <property type="nucleotide sequence ID" value="NZ_KZ304954.1"/>
</dbReference>
<name>A0A2G1MIA8_9RHOB</name>
<reference evidence="2 3" key="1">
    <citation type="submission" date="2017-08" db="EMBL/GenBank/DDBJ databases">
        <title>Draft Genome Sequence of Loktanella cinnabarina Strain XM1, Isolated from Coastal Surface Water.</title>
        <authorList>
            <person name="Ma R."/>
            <person name="Wang J."/>
            <person name="Wang Q."/>
            <person name="Ma Z."/>
            <person name="Li J."/>
            <person name="Chen L."/>
        </authorList>
    </citation>
    <scope>NUCLEOTIDE SEQUENCE [LARGE SCALE GENOMIC DNA]</scope>
    <source>
        <strain evidence="2 3">XM1</strain>
    </source>
</reference>
<feature type="compositionally biased region" description="Low complexity" evidence="1">
    <location>
        <begin position="249"/>
        <end position="270"/>
    </location>
</feature>
<proteinExistence type="predicted"/>
<feature type="region of interest" description="Disordered" evidence="1">
    <location>
        <begin position="246"/>
        <end position="270"/>
    </location>
</feature>
<evidence type="ECO:0000313" key="2">
    <source>
        <dbReference type="EMBL" id="PHP28370.1"/>
    </source>
</evidence>
<organism evidence="2 3">
    <name type="scientific">Limimaricola cinnabarinus</name>
    <dbReference type="NCBI Taxonomy" id="1125964"/>
    <lineage>
        <taxon>Bacteria</taxon>
        <taxon>Pseudomonadati</taxon>
        <taxon>Pseudomonadota</taxon>
        <taxon>Alphaproteobacteria</taxon>
        <taxon>Rhodobacterales</taxon>
        <taxon>Paracoccaceae</taxon>
        <taxon>Limimaricola</taxon>
    </lineage>
</organism>
<sequence length="270" mass="29347">MKIKLNGIEFDVTAVEGDLREAILGDPIVARAVWRDVYAWDGRAQEGQPTGPVTKAGAIPLANGISFYVPKGAQLEKNESASKTSGERFLKALGVKSSIDVLKAMARLLGLPQKVLPKAFDPLKPVASFTLKMHVEHSVLRLRNASRNLQAYVLVPGQVGFHHEITEIVDRAGHEALMAEKPELKTLTPMFLVPAQSKANREMRATALMAQTRELAAQAQGKTAEELPEALRMRIGRNQAELRMLAQSATQARAAQPGRPAARPVPRATA</sequence>
<protein>
    <submittedName>
        <fullName evidence="2">Uncharacterized protein</fullName>
    </submittedName>
</protein>
<gene>
    <name evidence="2" type="ORF">CJ301_06470</name>
</gene>
<comment type="caution">
    <text evidence="2">The sequence shown here is derived from an EMBL/GenBank/DDBJ whole genome shotgun (WGS) entry which is preliminary data.</text>
</comment>
<dbReference type="EMBL" id="NQWH01000007">
    <property type="protein sequence ID" value="PHP28370.1"/>
    <property type="molecule type" value="Genomic_DNA"/>
</dbReference>
<keyword evidence="3" id="KW-1185">Reference proteome</keyword>
<dbReference type="Proteomes" id="UP000221860">
    <property type="component" value="Unassembled WGS sequence"/>
</dbReference>
<accession>A0A2G1MIA8</accession>
<dbReference type="OrthoDB" id="7831801at2"/>